<evidence type="ECO:0000313" key="1">
    <source>
        <dbReference type="EMBL" id="QBM23336.1"/>
    </source>
</evidence>
<sequence length="128" mass="14560">MRALYLLLIIGTLSGCSSSPPEKVTKINKMVIPVVQDKSSSTLNSNSRSLSLYQENQLQIEIIANSLKSDYLHDVKRNEMFDVHSQAFQVYASLSKLEQMQQMNNFYYKEHNQTGLLSINQSVNSLIE</sequence>
<dbReference type="AlphaFoldDB" id="A0A4P6WML6"/>
<gene>
    <name evidence="1" type="ORF">E1B03_13230</name>
</gene>
<dbReference type="RefSeq" id="WP_103770578.1">
    <property type="nucleotide sequence ID" value="NZ_CP037864.1"/>
</dbReference>
<accession>A0A4P6WML6</accession>
<dbReference type="Proteomes" id="UP000293850">
    <property type="component" value="Chromosome"/>
</dbReference>
<dbReference type="PROSITE" id="PS51257">
    <property type="entry name" value="PROKAR_LIPOPROTEIN"/>
    <property type="match status" value="1"/>
</dbReference>
<dbReference type="EMBL" id="CP037864">
    <property type="protein sequence ID" value="QBM23336.1"/>
    <property type="molecule type" value="Genomic_DNA"/>
</dbReference>
<reference evidence="1 2" key="1">
    <citation type="submission" date="2019-03" db="EMBL/GenBank/DDBJ databases">
        <title>Complete genome sequence of an arsenate-respiring bacteria, Citrobacter sp. LY-1.</title>
        <authorList>
            <person name="Wang H."/>
            <person name="Liu Y."/>
            <person name="Li Q."/>
            <person name="Huang J."/>
        </authorList>
    </citation>
    <scope>NUCLEOTIDE SEQUENCE [LARGE SCALE GENOMIC DNA]</scope>
    <source>
        <strain evidence="1 2">LY-1</strain>
    </source>
</reference>
<keyword evidence="2" id="KW-1185">Reference proteome</keyword>
<protein>
    <recommendedName>
        <fullName evidence="3">Lipoprotein</fullName>
    </recommendedName>
</protein>
<proteinExistence type="predicted"/>
<evidence type="ECO:0008006" key="3">
    <source>
        <dbReference type="Google" id="ProtNLM"/>
    </source>
</evidence>
<organism evidence="1 2">
    <name type="scientific">Citrobacter arsenatis</name>
    <dbReference type="NCBI Taxonomy" id="2546350"/>
    <lineage>
        <taxon>Bacteria</taxon>
        <taxon>Pseudomonadati</taxon>
        <taxon>Pseudomonadota</taxon>
        <taxon>Gammaproteobacteria</taxon>
        <taxon>Enterobacterales</taxon>
        <taxon>Enterobacteriaceae</taxon>
        <taxon>Citrobacter</taxon>
    </lineage>
</organism>
<dbReference type="KEGG" id="cars:E1B03_13230"/>
<evidence type="ECO:0000313" key="2">
    <source>
        <dbReference type="Proteomes" id="UP000293850"/>
    </source>
</evidence>
<name>A0A4P6WML6_9ENTR</name>